<feature type="domain" description="MIP18 family-like" evidence="1">
    <location>
        <begin position="5"/>
        <end position="68"/>
    </location>
</feature>
<name>A0A512AU84_9BACT</name>
<dbReference type="EMBL" id="BJYS01000004">
    <property type="protein sequence ID" value="GEO03271.1"/>
    <property type="molecule type" value="Genomic_DNA"/>
</dbReference>
<feature type="domain" description="PaaD zinc beta ribbon" evidence="2">
    <location>
        <begin position="119"/>
        <end position="158"/>
    </location>
</feature>
<evidence type="ECO:0000313" key="4">
    <source>
        <dbReference type="Proteomes" id="UP000321532"/>
    </source>
</evidence>
<dbReference type="PANTHER" id="PTHR42831:SF3">
    <property type="entry name" value="1,2-PHENYLACETYL-COA EPOXIDASE, SUBUNIT D-RELATED"/>
    <property type="match status" value="1"/>
</dbReference>
<dbReference type="InterPro" id="IPR052339">
    <property type="entry name" value="Fe-S_Maturation_MIP18"/>
</dbReference>
<dbReference type="Gene3D" id="3.30.300.130">
    <property type="entry name" value="Fe-S cluster assembly (FSCA)"/>
    <property type="match status" value="1"/>
</dbReference>
<dbReference type="InterPro" id="IPR002744">
    <property type="entry name" value="MIP18-like"/>
</dbReference>
<evidence type="ECO:0000259" key="1">
    <source>
        <dbReference type="Pfam" id="PF01883"/>
    </source>
</evidence>
<dbReference type="Proteomes" id="UP000321532">
    <property type="component" value="Unassembled WGS sequence"/>
</dbReference>
<dbReference type="Pfam" id="PF01883">
    <property type="entry name" value="FeS_assembly_P"/>
    <property type="match status" value="1"/>
</dbReference>
<keyword evidence="4" id="KW-1185">Reference proteome</keyword>
<gene>
    <name evidence="3" type="ORF">AAE02nite_09350</name>
</gene>
<dbReference type="InterPro" id="IPR011883">
    <property type="entry name" value="PaaD-like"/>
</dbReference>
<accession>A0A512AU84</accession>
<dbReference type="SUPFAM" id="SSF117916">
    <property type="entry name" value="Fe-S cluster assembly (FSCA) domain-like"/>
    <property type="match status" value="1"/>
</dbReference>
<organism evidence="3 4">
    <name type="scientific">Adhaeribacter aerolatus</name>
    <dbReference type="NCBI Taxonomy" id="670289"/>
    <lineage>
        <taxon>Bacteria</taxon>
        <taxon>Pseudomonadati</taxon>
        <taxon>Bacteroidota</taxon>
        <taxon>Cytophagia</taxon>
        <taxon>Cytophagales</taxon>
        <taxon>Hymenobacteraceae</taxon>
        <taxon>Adhaeribacter</taxon>
    </lineage>
</organism>
<dbReference type="Pfam" id="PF23451">
    <property type="entry name" value="Zn_ribbon_PaaD"/>
    <property type="match status" value="1"/>
</dbReference>
<dbReference type="AlphaFoldDB" id="A0A512AU84"/>
<proteinExistence type="predicted"/>
<reference evidence="3 4" key="1">
    <citation type="submission" date="2019-07" db="EMBL/GenBank/DDBJ databases">
        <title>Whole genome shotgun sequence of Adhaeribacter aerolatus NBRC 106133.</title>
        <authorList>
            <person name="Hosoyama A."/>
            <person name="Uohara A."/>
            <person name="Ohji S."/>
            <person name="Ichikawa N."/>
        </authorList>
    </citation>
    <scope>NUCLEOTIDE SEQUENCE [LARGE SCALE GENOMIC DNA]</scope>
    <source>
        <strain evidence="3 4">NBRC 106133</strain>
    </source>
</reference>
<dbReference type="PANTHER" id="PTHR42831">
    <property type="entry name" value="FE-S PROTEIN MATURATION AUXILIARY FACTOR YITW"/>
    <property type="match status" value="1"/>
</dbReference>
<dbReference type="InterPro" id="IPR034904">
    <property type="entry name" value="FSCA_dom_sf"/>
</dbReference>
<evidence type="ECO:0000259" key="2">
    <source>
        <dbReference type="Pfam" id="PF23451"/>
    </source>
</evidence>
<evidence type="ECO:0000313" key="3">
    <source>
        <dbReference type="EMBL" id="GEO03271.1"/>
    </source>
</evidence>
<dbReference type="InterPro" id="IPR056572">
    <property type="entry name" value="Zn_ribbon_PaaD"/>
</dbReference>
<protein>
    <submittedName>
        <fullName evidence="3">Phenylacetate-CoA oxygenase subunit PaaJ</fullName>
    </submittedName>
</protein>
<dbReference type="RefSeq" id="WP_307725523.1">
    <property type="nucleotide sequence ID" value="NZ_BJYS01000004.1"/>
</dbReference>
<dbReference type="NCBIfam" id="TIGR02159">
    <property type="entry name" value="PA_CoA_Oxy4"/>
    <property type="match status" value="1"/>
</dbReference>
<comment type="caution">
    <text evidence="3">The sequence shown here is derived from an EMBL/GenBank/DDBJ whole genome shotgun (WGS) entry which is preliminary data.</text>
</comment>
<sequence length="160" mass="18116">MWTQEEILVLLEKVKDPEIPVLSLLDLGVITQVQVTPENKVVVNMTPTFSGCPAMDYMRKSVEETLAAAGVQEFKVQMSFDKPWNTNKITPNGRKVLQAFGLAPPPVYQVIPDLDILEHTTCPYCHSTNTTLRTPFGPTLCRAMHYCNNCRQMFEQFKPL</sequence>